<dbReference type="CDD" id="cd07379">
    <property type="entry name" value="MPP_239FB"/>
    <property type="match status" value="1"/>
</dbReference>
<dbReference type="InterPro" id="IPR029052">
    <property type="entry name" value="Metallo-depent_PP-like"/>
</dbReference>
<dbReference type="EMBL" id="QUTD01002456">
    <property type="protein sequence ID" value="RHY75892.1"/>
    <property type="molecule type" value="Genomic_DNA"/>
</dbReference>
<dbReference type="Proteomes" id="UP000266196">
    <property type="component" value="Unassembled WGS sequence"/>
</dbReference>
<reference evidence="5 6" key="1">
    <citation type="submission" date="2018-08" db="EMBL/GenBank/DDBJ databases">
        <title>Aphanomyces genome sequencing and annotation.</title>
        <authorList>
            <person name="Minardi D."/>
            <person name="Oidtmann B."/>
            <person name="Van Der Giezen M."/>
            <person name="Studholme D.J."/>
        </authorList>
    </citation>
    <scope>NUCLEOTIDE SEQUENCE [LARGE SCALE GENOMIC DNA]</scope>
    <source>
        <strain evidence="4 5">197901</strain>
        <strain evidence="3 6">D2</strain>
        <strain evidence="2 7">Si</strain>
    </source>
</reference>
<protein>
    <recommendedName>
        <fullName evidence="1">Calcineurin-like phosphoesterase domain-containing protein</fullName>
    </recommendedName>
</protein>
<dbReference type="InterPro" id="IPR004843">
    <property type="entry name" value="Calcineurin-like_PHP"/>
</dbReference>
<evidence type="ECO:0000259" key="1">
    <source>
        <dbReference type="Pfam" id="PF00149"/>
    </source>
</evidence>
<dbReference type="PANTHER" id="PTHR12905:SF0">
    <property type="entry name" value="CALCINEURIN-LIKE PHOSPHOESTERASE DOMAIN-CONTAINING PROTEIN"/>
    <property type="match status" value="1"/>
</dbReference>
<name>A0A397E591_APHAT</name>
<evidence type="ECO:0000313" key="7">
    <source>
        <dbReference type="Proteomes" id="UP000283543"/>
    </source>
</evidence>
<evidence type="ECO:0000313" key="4">
    <source>
        <dbReference type="EMBL" id="RHZ23109.1"/>
    </source>
</evidence>
<dbReference type="AlphaFoldDB" id="A0A397E591"/>
<dbReference type="InterPro" id="IPR051693">
    <property type="entry name" value="UPF0046_metallophosphoest"/>
</dbReference>
<gene>
    <name evidence="3" type="ORF">DYB30_006427</name>
    <name evidence="4" type="ORF">DYB31_005176</name>
    <name evidence="2" type="ORF">DYB34_010115</name>
</gene>
<dbReference type="Proteomes" id="UP000266643">
    <property type="component" value="Unassembled WGS sequence"/>
</dbReference>
<evidence type="ECO:0000313" key="6">
    <source>
        <dbReference type="Proteomes" id="UP000266643"/>
    </source>
</evidence>
<dbReference type="GO" id="GO:0016787">
    <property type="term" value="F:hydrolase activity"/>
    <property type="evidence" value="ECO:0007669"/>
    <property type="project" value="InterPro"/>
</dbReference>
<dbReference type="EMBL" id="QUTB01007054">
    <property type="protein sequence ID" value="RHY47518.1"/>
    <property type="molecule type" value="Genomic_DNA"/>
</dbReference>
<evidence type="ECO:0000313" key="3">
    <source>
        <dbReference type="EMBL" id="RHY75892.1"/>
    </source>
</evidence>
<dbReference type="PANTHER" id="PTHR12905">
    <property type="entry name" value="METALLOPHOSPHOESTERASE"/>
    <property type="match status" value="1"/>
</dbReference>
<organism evidence="3 6">
    <name type="scientific">Aphanomyces astaci</name>
    <name type="common">Crayfish plague agent</name>
    <dbReference type="NCBI Taxonomy" id="112090"/>
    <lineage>
        <taxon>Eukaryota</taxon>
        <taxon>Sar</taxon>
        <taxon>Stramenopiles</taxon>
        <taxon>Oomycota</taxon>
        <taxon>Saprolegniomycetes</taxon>
        <taxon>Saprolegniales</taxon>
        <taxon>Verrucalvaceae</taxon>
        <taxon>Aphanomyces</taxon>
    </lineage>
</organism>
<dbReference type="Proteomes" id="UP000283543">
    <property type="component" value="Unassembled WGS sequence"/>
</dbReference>
<accession>A0A397E591</accession>
<evidence type="ECO:0000313" key="2">
    <source>
        <dbReference type="EMBL" id="RHY47518.1"/>
    </source>
</evidence>
<dbReference type="EMBL" id="QUTE01008715">
    <property type="protein sequence ID" value="RHZ23109.1"/>
    <property type="molecule type" value="Genomic_DNA"/>
</dbReference>
<dbReference type="Pfam" id="PF00149">
    <property type="entry name" value="Metallophos"/>
    <property type="match status" value="1"/>
</dbReference>
<sequence length="220" mass="24647">MLPLEKGIPRRVVRVVCISDTHGKHDLMEIPPGDILIHAGDFTNIGTHNQLRRFASWLAALPHPHKVVVAGNHEYSLDAYWYIKGGGRKRHKQFQDPAISRQILMDVCTICGRAFNLRPGNESTAHWQAVPDNVDILVTHTPPHGILDMNFRGQTCGDEALMDEVLSRIRPRFHVFGHIHEGHGTVEMDGTTFVNASSCNLRHQPHNTPIEFDISVALPS</sequence>
<dbReference type="Gene3D" id="3.60.21.10">
    <property type="match status" value="2"/>
</dbReference>
<feature type="domain" description="Calcineurin-like phosphoesterase" evidence="1">
    <location>
        <begin position="14"/>
        <end position="181"/>
    </location>
</feature>
<proteinExistence type="predicted"/>
<comment type="caution">
    <text evidence="3">The sequence shown here is derived from an EMBL/GenBank/DDBJ whole genome shotgun (WGS) entry which is preliminary data.</text>
</comment>
<dbReference type="VEuPathDB" id="FungiDB:H257_05307"/>
<evidence type="ECO:0000313" key="5">
    <source>
        <dbReference type="Proteomes" id="UP000266196"/>
    </source>
</evidence>
<dbReference type="SUPFAM" id="SSF56300">
    <property type="entry name" value="Metallo-dependent phosphatases"/>
    <property type="match status" value="1"/>
</dbReference>